<gene>
    <name evidence="3" type="ORF">GCM10017577_16810</name>
</gene>
<dbReference type="PANTHER" id="PTHR43802">
    <property type="entry name" value="ENOYL-COA HYDRATASE"/>
    <property type="match status" value="1"/>
</dbReference>
<reference evidence="3" key="2">
    <citation type="submission" date="2023-01" db="EMBL/GenBank/DDBJ databases">
        <authorList>
            <person name="Sun Q."/>
            <person name="Evtushenko L."/>
        </authorList>
    </citation>
    <scope>NUCLEOTIDE SEQUENCE</scope>
    <source>
        <strain evidence="3">VKM Ac-1069</strain>
    </source>
</reference>
<dbReference type="Gene3D" id="1.10.12.10">
    <property type="entry name" value="Lyase 2-enoyl-coa Hydratase, Chain A, domain 2"/>
    <property type="match status" value="1"/>
</dbReference>
<dbReference type="PANTHER" id="PTHR43802:SF1">
    <property type="entry name" value="IP11341P-RELATED"/>
    <property type="match status" value="1"/>
</dbReference>
<accession>A0A9W6NVH7</accession>
<dbReference type="Proteomes" id="UP001143463">
    <property type="component" value="Unassembled WGS sequence"/>
</dbReference>
<dbReference type="GO" id="GO:0003824">
    <property type="term" value="F:catalytic activity"/>
    <property type="evidence" value="ECO:0007669"/>
    <property type="project" value="UniProtKB-ARBA"/>
</dbReference>
<dbReference type="Pfam" id="PF00378">
    <property type="entry name" value="ECH_1"/>
    <property type="match status" value="1"/>
</dbReference>
<protein>
    <submittedName>
        <fullName evidence="3">Crotonase</fullName>
    </submittedName>
</protein>
<dbReference type="RefSeq" id="WP_051736788.1">
    <property type="nucleotide sequence ID" value="NZ_BAAAUZ010000002.1"/>
</dbReference>
<organism evidence="3 4">
    <name type="scientific">Pseudonocardia halophobica</name>
    <dbReference type="NCBI Taxonomy" id="29401"/>
    <lineage>
        <taxon>Bacteria</taxon>
        <taxon>Bacillati</taxon>
        <taxon>Actinomycetota</taxon>
        <taxon>Actinomycetes</taxon>
        <taxon>Pseudonocardiales</taxon>
        <taxon>Pseudonocardiaceae</taxon>
        <taxon>Pseudonocardia</taxon>
    </lineage>
</organism>
<keyword evidence="4" id="KW-1185">Reference proteome</keyword>
<dbReference type="AlphaFoldDB" id="A0A9W6NVH7"/>
<feature type="region of interest" description="Disordered" evidence="2">
    <location>
        <begin position="251"/>
        <end position="277"/>
    </location>
</feature>
<evidence type="ECO:0000256" key="1">
    <source>
        <dbReference type="ARBA" id="ARBA00005254"/>
    </source>
</evidence>
<sequence>MTLSDVENQGLEGPWEQLQVRRDGAVLWIEMNNPAALNAVSPVMQAELHRVWVGYDRDPSLHVAVLIGAGERAFCSGADVGAVADTARRRTSDYDRESSFSPAHAGVTKPVICVVNGVCAGAGLHFVADCDFTICSDNATFVDTHVSVGQVSALEPIGLAKRIPLGSVMRMVLVGRNERVTAQRAYELGLVTEVVPKDQLRERAGQLAGWVAAGSPAAIRTSREAIYDATVNDDLAALRRGYVLLRSHADHHPDAQEGPKAFFERREPKWAPLEDSR</sequence>
<name>A0A9W6NVH7_9PSEU</name>
<reference evidence="3" key="1">
    <citation type="journal article" date="2014" name="Int. J. Syst. Evol. Microbiol.">
        <title>Complete genome sequence of Corynebacterium casei LMG S-19264T (=DSM 44701T), isolated from a smear-ripened cheese.</title>
        <authorList>
            <consortium name="US DOE Joint Genome Institute (JGI-PGF)"/>
            <person name="Walter F."/>
            <person name="Albersmeier A."/>
            <person name="Kalinowski J."/>
            <person name="Ruckert C."/>
        </authorList>
    </citation>
    <scope>NUCLEOTIDE SEQUENCE</scope>
    <source>
        <strain evidence="3">VKM Ac-1069</strain>
    </source>
</reference>
<comment type="similarity">
    <text evidence="1">Belongs to the enoyl-CoA hydratase/isomerase family.</text>
</comment>
<dbReference type="CDD" id="cd06558">
    <property type="entry name" value="crotonase-like"/>
    <property type="match status" value="1"/>
</dbReference>
<proteinExistence type="inferred from homology"/>
<dbReference type="Gene3D" id="3.90.226.10">
    <property type="entry name" value="2-enoyl-CoA Hydratase, Chain A, domain 1"/>
    <property type="match status" value="1"/>
</dbReference>
<evidence type="ECO:0000256" key="2">
    <source>
        <dbReference type="SAM" id="MobiDB-lite"/>
    </source>
</evidence>
<dbReference type="InterPro" id="IPR029045">
    <property type="entry name" value="ClpP/crotonase-like_dom_sf"/>
</dbReference>
<evidence type="ECO:0000313" key="3">
    <source>
        <dbReference type="EMBL" id="GLL10541.1"/>
    </source>
</evidence>
<dbReference type="InterPro" id="IPR001753">
    <property type="entry name" value="Enoyl-CoA_hydra/iso"/>
</dbReference>
<dbReference type="SUPFAM" id="SSF52096">
    <property type="entry name" value="ClpP/crotonase"/>
    <property type="match status" value="1"/>
</dbReference>
<dbReference type="EMBL" id="BSFQ01000005">
    <property type="protein sequence ID" value="GLL10541.1"/>
    <property type="molecule type" value="Genomic_DNA"/>
</dbReference>
<comment type="caution">
    <text evidence="3">The sequence shown here is derived from an EMBL/GenBank/DDBJ whole genome shotgun (WGS) entry which is preliminary data.</text>
</comment>
<evidence type="ECO:0000313" key="4">
    <source>
        <dbReference type="Proteomes" id="UP001143463"/>
    </source>
</evidence>
<dbReference type="InterPro" id="IPR014748">
    <property type="entry name" value="Enoyl-CoA_hydra_C"/>
</dbReference>